<gene>
    <name evidence="2" type="ordered locus">YPN_2517</name>
</gene>
<dbReference type="Pfam" id="PF13924">
    <property type="entry name" value="Lipocalin_5"/>
    <property type="match status" value="1"/>
</dbReference>
<dbReference type="InterPro" id="IPR024311">
    <property type="entry name" value="Lipocalin-like"/>
</dbReference>
<dbReference type="Proteomes" id="UP000008936">
    <property type="component" value="Chromosome"/>
</dbReference>
<sequence length="162" mass="19181">MTTWYFHCILTKKVLVMSNPNRNLFLGRWKLESCIGNSGGIHIYPIGREPFGMLIYTEQYMMVFISSVERTQFSTEDIRAIPSEQIVADFPKFETYCGHYIVNHDEKIVTHFIDNSKIPNQIGTQFRRYFSFEHEKLVLKSIDSLLLNDESWLFELVWNKQE</sequence>
<evidence type="ECO:0000259" key="1">
    <source>
        <dbReference type="Pfam" id="PF13924"/>
    </source>
</evidence>
<name>A0A0H2YIW3_YERPN</name>
<evidence type="ECO:0000313" key="3">
    <source>
        <dbReference type="Proteomes" id="UP000008936"/>
    </source>
</evidence>
<evidence type="ECO:0000313" key="2">
    <source>
        <dbReference type="EMBL" id="ABG18845.1"/>
    </source>
</evidence>
<dbReference type="KEGG" id="ypn:YPN_2517"/>
<feature type="domain" description="Lipocalin-like" evidence="1">
    <location>
        <begin position="27"/>
        <end position="160"/>
    </location>
</feature>
<reference evidence="2 3" key="1">
    <citation type="journal article" date="2006" name="J. Bacteriol.">
        <title>Complete genome sequence of Yersinia pestis strains Antiqua and Nepal516: evidence of gene reduction in an emerging pathogen.</title>
        <authorList>
            <person name="Chain P.S."/>
            <person name="Hu P."/>
            <person name="Malfatti S.A."/>
            <person name="Radnedge L."/>
            <person name="Larimer F."/>
            <person name="Vergez L.M."/>
            <person name="Worsham P."/>
            <person name="Chu M.C."/>
            <person name="Andersen G.L."/>
        </authorList>
    </citation>
    <scope>NUCLEOTIDE SEQUENCE [LARGE SCALE GENOMIC DNA]</scope>
    <source>
        <strain evidence="2 3">Nepal516</strain>
    </source>
</reference>
<organism evidence="2 3">
    <name type="scientific">Yersinia pestis bv. Antiqua (strain Nepal516)</name>
    <dbReference type="NCBI Taxonomy" id="377628"/>
    <lineage>
        <taxon>Bacteria</taxon>
        <taxon>Pseudomonadati</taxon>
        <taxon>Pseudomonadota</taxon>
        <taxon>Gammaproteobacteria</taxon>
        <taxon>Enterobacterales</taxon>
        <taxon>Yersiniaceae</taxon>
        <taxon>Yersinia</taxon>
    </lineage>
</organism>
<proteinExistence type="predicted"/>
<protein>
    <recommendedName>
        <fullName evidence="1">Lipocalin-like domain-containing protein</fullName>
    </recommendedName>
</protein>
<dbReference type="EMBL" id="CP000305">
    <property type="protein sequence ID" value="ABG18845.1"/>
    <property type="molecule type" value="Genomic_DNA"/>
</dbReference>
<accession>A0A0H2YIW3</accession>
<dbReference type="AlphaFoldDB" id="A0A0H2YIW3"/>
<dbReference type="HOGENOM" id="CLU_109259_2_0_6"/>